<feature type="chain" id="PRO_5025454063" description="Zinc finger protein 512B" evidence="1">
    <location>
        <begin position="21"/>
        <end position="120"/>
    </location>
</feature>
<comment type="caution">
    <text evidence="2">The sequence shown here is derived from an EMBL/GenBank/DDBJ whole genome shotgun (WGS) entry which is preliminary data.</text>
</comment>
<dbReference type="EMBL" id="VIIS01001579">
    <property type="protein sequence ID" value="KAF0296161.1"/>
    <property type="molecule type" value="Genomic_DNA"/>
</dbReference>
<organism evidence="2 3">
    <name type="scientific">Amphibalanus amphitrite</name>
    <name type="common">Striped barnacle</name>
    <name type="synonym">Balanus amphitrite</name>
    <dbReference type="NCBI Taxonomy" id="1232801"/>
    <lineage>
        <taxon>Eukaryota</taxon>
        <taxon>Metazoa</taxon>
        <taxon>Ecdysozoa</taxon>
        <taxon>Arthropoda</taxon>
        <taxon>Crustacea</taxon>
        <taxon>Multicrustacea</taxon>
        <taxon>Cirripedia</taxon>
        <taxon>Thoracica</taxon>
        <taxon>Thoracicalcarea</taxon>
        <taxon>Balanomorpha</taxon>
        <taxon>Balanoidea</taxon>
        <taxon>Balanidae</taxon>
        <taxon>Amphibalaninae</taxon>
        <taxon>Amphibalanus</taxon>
    </lineage>
</organism>
<evidence type="ECO:0000256" key="1">
    <source>
        <dbReference type="SAM" id="SignalP"/>
    </source>
</evidence>
<reference evidence="2 3" key="1">
    <citation type="submission" date="2019-07" db="EMBL/GenBank/DDBJ databases">
        <title>Draft genome assembly of a fouling barnacle, Amphibalanus amphitrite (Darwin, 1854): The first reference genome for Thecostraca.</title>
        <authorList>
            <person name="Kim W."/>
        </authorList>
    </citation>
    <scope>NUCLEOTIDE SEQUENCE [LARGE SCALE GENOMIC DNA]</scope>
    <source>
        <strain evidence="2">SNU_AA5</strain>
        <tissue evidence="2">Soma without cirri and trophi</tissue>
    </source>
</reference>
<gene>
    <name evidence="2" type="ORF">FJT64_006313</name>
</gene>
<feature type="signal peptide" evidence="1">
    <location>
        <begin position="1"/>
        <end position="20"/>
    </location>
</feature>
<evidence type="ECO:0008006" key="4">
    <source>
        <dbReference type="Google" id="ProtNLM"/>
    </source>
</evidence>
<keyword evidence="3" id="KW-1185">Reference proteome</keyword>
<proteinExistence type="predicted"/>
<protein>
    <recommendedName>
        <fullName evidence="4">Zinc finger protein 512B</fullName>
    </recommendedName>
</protein>
<evidence type="ECO:0000313" key="3">
    <source>
        <dbReference type="Proteomes" id="UP000440578"/>
    </source>
</evidence>
<dbReference type="Proteomes" id="UP000440578">
    <property type="component" value="Unassembled WGS sequence"/>
</dbReference>
<dbReference type="AlphaFoldDB" id="A0A6A4W2Y7"/>
<keyword evidence="1" id="KW-0732">Signal</keyword>
<evidence type="ECO:0000313" key="2">
    <source>
        <dbReference type="EMBL" id="KAF0296161.1"/>
    </source>
</evidence>
<name>A0A6A4W2Y7_AMPAM</name>
<accession>A0A6A4W2Y7</accession>
<sequence length="120" mass="13165">MSFLSSTLVVVAAAAGCASAFYGPTLPSGPIDTYVHERPYAAPYPEPYPVVQNVPVERFVHRTLVKNVPHPVPVVDPVPVPVPVPRVRPVPVPVPVPRVRPVPVQSNHFHYRQLNVPLPY</sequence>